<evidence type="ECO:0000313" key="2">
    <source>
        <dbReference type="Proteomes" id="UP001143856"/>
    </source>
</evidence>
<comment type="caution">
    <text evidence="1">The sequence shown here is derived from an EMBL/GenBank/DDBJ whole genome shotgun (WGS) entry which is preliminary data.</text>
</comment>
<evidence type="ECO:0000313" key="1">
    <source>
        <dbReference type="EMBL" id="KAJ2982241.1"/>
    </source>
</evidence>
<protein>
    <submittedName>
        <fullName evidence="1">Uncharacterized protein</fullName>
    </submittedName>
</protein>
<sequence>MSFGDNTIATSSPSSTEQDRTNTVMAALPPTEPQSPTSTAADAHNASILTVRGLHTTSTGHELHTLAYMAACDYEIPGHGITVTFEPFYFFFYGSLQIPNVLRRVCQIDDQNTITMIKDARIRGWKIKMWGPYPALVPAAKDHEVQGVAWLCNKSEHVARLSTYETAAYRMAYCDVSIPSADGEGVDVIKNARTFVSTEDPITLEDGRFDVAEYENSRLGMW</sequence>
<accession>A0ACC1NUT3</accession>
<name>A0ACC1NUT3_9PEZI</name>
<reference evidence="1" key="1">
    <citation type="submission" date="2022-10" db="EMBL/GenBank/DDBJ databases">
        <title>Genome Sequence of Xylaria curta.</title>
        <authorList>
            <person name="Buettner E."/>
        </authorList>
    </citation>
    <scope>NUCLEOTIDE SEQUENCE</scope>
    <source>
        <strain evidence="1">Babe10</strain>
    </source>
</reference>
<organism evidence="1 2">
    <name type="scientific">Xylaria curta</name>
    <dbReference type="NCBI Taxonomy" id="42375"/>
    <lineage>
        <taxon>Eukaryota</taxon>
        <taxon>Fungi</taxon>
        <taxon>Dikarya</taxon>
        <taxon>Ascomycota</taxon>
        <taxon>Pezizomycotina</taxon>
        <taxon>Sordariomycetes</taxon>
        <taxon>Xylariomycetidae</taxon>
        <taxon>Xylariales</taxon>
        <taxon>Xylariaceae</taxon>
        <taxon>Xylaria</taxon>
    </lineage>
</organism>
<keyword evidence="2" id="KW-1185">Reference proteome</keyword>
<dbReference type="Proteomes" id="UP001143856">
    <property type="component" value="Unassembled WGS sequence"/>
</dbReference>
<dbReference type="EMBL" id="JAPDGR010001476">
    <property type="protein sequence ID" value="KAJ2982241.1"/>
    <property type="molecule type" value="Genomic_DNA"/>
</dbReference>
<proteinExistence type="predicted"/>
<gene>
    <name evidence="1" type="ORF">NUW58_g6486</name>
</gene>